<sequence>MDRITNPAPTQRLTSPPSSPTSWLKTNTGPMFPKDKEPAIRGERPRYDWVYDQAVNATHDKLNGVMRTQLDVWHCPKTNGTQYILHASSHIVDTPTRQRVARWYNKSFLQQTGQLGNKYDPLATGPLGGGVTIRHDGTIRPKLQRSNTAPGGGMRTLQVAGENYLPPWANRSQYEPGSHSKAIMRCEQAKGRNFSKHPKLETPRLATTRQAGREDHAARADQQVSERARLRGGQEVSE</sequence>
<dbReference type="EMBL" id="CAJNDS010001446">
    <property type="protein sequence ID" value="CAE7260384.1"/>
    <property type="molecule type" value="Genomic_DNA"/>
</dbReference>
<comment type="caution">
    <text evidence="2">The sequence shown here is derived from an EMBL/GenBank/DDBJ whole genome shotgun (WGS) entry which is preliminary data.</text>
</comment>
<feature type="compositionally biased region" description="Basic and acidic residues" evidence="1">
    <location>
        <begin position="211"/>
        <end position="229"/>
    </location>
</feature>
<keyword evidence="3" id="KW-1185">Reference proteome</keyword>
<feature type="region of interest" description="Disordered" evidence="1">
    <location>
        <begin position="1"/>
        <end position="39"/>
    </location>
</feature>
<dbReference type="Proteomes" id="UP000604046">
    <property type="component" value="Unassembled WGS sequence"/>
</dbReference>
<evidence type="ECO:0000313" key="2">
    <source>
        <dbReference type="EMBL" id="CAE7260384.1"/>
    </source>
</evidence>
<evidence type="ECO:0000313" key="3">
    <source>
        <dbReference type="Proteomes" id="UP000604046"/>
    </source>
</evidence>
<protein>
    <submittedName>
        <fullName evidence="2">Uncharacterized protein</fullName>
    </submittedName>
</protein>
<dbReference type="AlphaFoldDB" id="A0A812MK61"/>
<organism evidence="2 3">
    <name type="scientific">Symbiodinium natans</name>
    <dbReference type="NCBI Taxonomy" id="878477"/>
    <lineage>
        <taxon>Eukaryota</taxon>
        <taxon>Sar</taxon>
        <taxon>Alveolata</taxon>
        <taxon>Dinophyceae</taxon>
        <taxon>Suessiales</taxon>
        <taxon>Symbiodiniaceae</taxon>
        <taxon>Symbiodinium</taxon>
    </lineage>
</organism>
<proteinExistence type="predicted"/>
<evidence type="ECO:0000256" key="1">
    <source>
        <dbReference type="SAM" id="MobiDB-lite"/>
    </source>
</evidence>
<gene>
    <name evidence="2" type="ORF">SNAT2548_LOCUS13604</name>
</gene>
<reference evidence="2" key="1">
    <citation type="submission" date="2021-02" db="EMBL/GenBank/DDBJ databases">
        <authorList>
            <person name="Dougan E. K."/>
            <person name="Rhodes N."/>
            <person name="Thang M."/>
            <person name="Chan C."/>
        </authorList>
    </citation>
    <scope>NUCLEOTIDE SEQUENCE</scope>
</reference>
<name>A0A812MK61_9DINO</name>
<dbReference type="OrthoDB" id="407212at2759"/>
<accession>A0A812MK61</accession>
<feature type="region of interest" description="Disordered" evidence="1">
    <location>
        <begin position="191"/>
        <end position="238"/>
    </location>
</feature>